<proteinExistence type="predicted"/>
<gene>
    <name evidence="2" type="ORF">ACFOW3_21850</name>
</gene>
<evidence type="ECO:0000313" key="3">
    <source>
        <dbReference type="Proteomes" id="UP001595693"/>
    </source>
</evidence>
<dbReference type="Proteomes" id="UP001595693">
    <property type="component" value="Unassembled WGS sequence"/>
</dbReference>
<keyword evidence="1" id="KW-0732">Signal</keyword>
<feature type="signal peptide" evidence="1">
    <location>
        <begin position="1"/>
        <end position="22"/>
    </location>
</feature>
<organism evidence="2 3">
    <name type="scientific">Acidovorax facilis</name>
    <dbReference type="NCBI Taxonomy" id="12917"/>
    <lineage>
        <taxon>Bacteria</taxon>
        <taxon>Pseudomonadati</taxon>
        <taxon>Pseudomonadota</taxon>
        <taxon>Betaproteobacteria</taxon>
        <taxon>Burkholderiales</taxon>
        <taxon>Comamonadaceae</taxon>
        <taxon>Acidovorax</taxon>
    </lineage>
</organism>
<protein>
    <submittedName>
        <fullName evidence="2">Uncharacterized protein</fullName>
    </submittedName>
</protein>
<keyword evidence="3" id="KW-1185">Reference proteome</keyword>
<evidence type="ECO:0000313" key="2">
    <source>
        <dbReference type="EMBL" id="MFC3937272.1"/>
    </source>
</evidence>
<sequence>MKNIARTLASVLVLTYTASALAQASCSSDGILQPVAIFERFISADCEACWSDAATPAPSATAGVAVLDWIVPGKAGDEAPLSAAATNDALARLQTLGRKPPVTTDVHTAAIEAATPARLRVAHGMPFNDYLGAAIAFTPVQRAAQRNVATPGAMDFYLLLVESVPAGTEGTKVARNMVRNMLHGTWEKRDKLSKKEQMKWMETRSIRIPEGAEAERLRMVGWVQDAQGSVLAAAQSTCR</sequence>
<dbReference type="RefSeq" id="WP_055403030.1">
    <property type="nucleotide sequence ID" value="NZ_JAMXAX010000046.1"/>
</dbReference>
<evidence type="ECO:0000256" key="1">
    <source>
        <dbReference type="SAM" id="SignalP"/>
    </source>
</evidence>
<comment type="caution">
    <text evidence="2">The sequence shown here is derived from an EMBL/GenBank/DDBJ whole genome shotgun (WGS) entry which is preliminary data.</text>
</comment>
<dbReference type="EMBL" id="JBHSAJ010000064">
    <property type="protein sequence ID" value="MFC3937272.1"/>
    <property type="molecule type" value="Genomic_DNA"/>
</dbReference>
<name>A0ABV8DG61_9BURK</name>
<reference evidence="3" key="1">
    <citation type="journal article" date="2019" name="Int. J. Syst. Evol. Microbiol.">
        <title>The Global Catalogue of Microorganisms (GCM) 10K type strain sequencing project: providing services to taxonomists for standard genome sequencing and annotation.</title>
        <authorList>
            <consortium name="The Broad Institute Genomics Platform"/>
            <consortium name="The Broad Institute Genome Sequencing Center for Infectious Disease"/>
            <person name="Wu L."/>
            <person name="Ma J."/>
        </authorList>
    </citation>
    <scope>NUCLEOTIDE SEQUENCE [LARGE SCALE GENOMIC DNA]</scope>
    <source>
        <strain evidence="3">CCUG 2113</strain>
    </source>
</reference>
<feature type="chain" id="PRO_5046084685" evidence="1">
    <location>
        <begin position="23"/>
        <end position="239"/>
    </location>
</feature>
<accession>A0ABV8DG61</accession>